<evidence type="ECO:0000313" key="10">
    <source>
        <dbReference type="EMBL" id="ABD10325.1"/>
    </source>
</evidence>
<comment type="cofactor">
    <cofactor evidence="1 7">
        <name>FAD</name>
        <dbReference type="ChEBI" id="CHEBI:57692"/>
    </cofactor>
</comment>
<dbReference type="InterPro" id="IPR036188">
    <property type="entry name" value="FAD/NAD-bd_sf"/>
</dbReference>
<dbReference type="PhylomeDB" id="Q2JEG7"/>
<evidence type="ECO:0000256" key="5">
    <source>
        <dbReference type="ARBA" id="ARBA00022827"/>
    </source>
</evidence>
<dbReference type="InterPro" id="IPR000447">
    <property type="entry name" value="G3P_DH_FAD-dep"/>
</dbReference>
<comment type="similarity">
    <text evidence="2 7">Belongs to the FAD-dependent glycerol-3-phosphate dehydrogenase family.</text>
</comment>
<dbReference type="EC" id="1.1.5.3" evidence="7"/>
<feature type="domain" description="FAD dependent oxidoreductase" evidence="8">
    <location>
        <begin position="33"/>
        <end position="379"/>
    </location>
</feature>
<dbReference type="GO" id="GO:0004368">
    <property type="term" value="F:glycerol-3-phosphate dehydrogenase (quinone) activity"/>
    <property type="evidence" value="ECO:0007669"/>
    <property type="project" value="UniProtKB-EC"/>
</dbReference>
<dbReference type="eggNOG" id="COG0578">
    <property type="taxonomic scope" value="Bacteria"/>
</dbReference>
<evidence type="ECO:0000259" key="8">
    <source>
        <dbReference type="Pfam" id="PF01266"/>
    </source>
</evidence>
<dbReference type="Pfam" id="PF16901">
    <property type="entry name" value="DAO_C"/>
    <property type="match status" value="1"/>
</dbReference>
<organism evidence="10 11">
    <name type="scientific">Frankia casuarinae (strain DSM 45818 / CECT 9043 / HFP020203 / CcI3)</name>
    <dbReference type="NCBI Taxonomy" id="106370"/>
    <lineage>
        <taxon>Bacteria</taxon>
        <taxon>Bacillati</taxon>
        <taxon>Actinomycetota</taxon>
        <taxon>Actinomycetes</taxon>
        <taxon>Frankiales</taxon>
        <taxon>Frankiaceae</taxon>
        <taxon>Frankia</taxon>
    </lineage>
</organism>
<keyword evidence="4" id="KW-0319">Glycerol metabolism</keyword>
<dbReference type="GO" id="GO:0006071">
    <property type="term" value="P:glycerol metabolic process"/>
    <property type="evidence" value="ECO:0007669"/>
    <property type="project" value="UniProtKB-KW"/>
</dbReference>
<keyword evidence="5" id="KW-0274">FAD</keyword>
<sequence length="555" mass="57655">MTVLTLPPTTATSLNAGRRERELAAVAAGGPVDLLVIGGGVTGAGVALDAASRGLSVVLAEAHDLAFGTSRWSSKLVHGGLRYLATGDVALARESAVERDILMRHTAPHLVRALPMLTPLTPGVPRSNAALVQAGVWLGDLLRRGAGTPRAVLPGPRRLTAVETLGVAPALREAGLRGGVLHWDGRLVDDARLVVALARTAAGFGARILTRLRVTGLDGGGLDGGPRGPSRHGCRGIEATAVDTLTGTRITLRARTVVNATGVWAPALAPGIRLRPSRGTHLVLRSTVLAGTRAALSLPMPGERNRFALVLPQDDGRVYVGLTDVPVEEVVDVPVPDEDEIAQLLGIVSNVLATPIDPADRLGAFAGLRPLLDTGTDHTGTDHTVVPHSAATRTSAARTADLSRRHLVRTDPGGLVTVVGGKLTTYRRMAADAVDAAVAVGDLDAGPCRTRRLGLVGAAPRSVLATVAAPRRLVERYGTEAPRVLALADGDPDLLAPVAEGTPVTGAELLFAVRDEGALDPADLLDRRTRIGLAPADRRAALGPARQLFDHTLTR</sequence>
<evidence type="ECO:0000256" key="2">
    <source>
        <dbReference type="ARBA" id="ARBA00007330"/>
    </source>
</evidence>
<evidence type="ECO:0000259" key="9">
    <source>
        <dbReference type="Pfam" id="PF16901"/>
    </source>
</evidence>
<dbReference type="GO" id="GO:0009331">
    <property type="term" value="C:glycerol-3-phosphate dehydrogenase (FAD) complex"/>
    <property type="evidence" value="ECO:0007669"/>
    <property type="project" value="UniProtKB-UniRule"/>
</dbReference>
<evidence type="ECO:0000313" key="11">
    <source>
        <dbReference type="Proteomes" id="UP000001937"/>
    </source>
</evidence>
<dbReference type="KEGG" id="fra:Francci3_0941"/>
<dbReference type="InterPro" id="IPR006076">
    <property type="entry name" value="FAD-dep_OxRdtase"/>
</dbReference>
<name>Q2JEG7_FRACC</name>
<evidence type="ECO:0000256" key="7">
    <source>
        <dbReference type="RuleBase" id="RU361217"/>
    </source>
</evidence>
<dbReference type="Gene3D" id="3.50.50.60">
    <property type="entry name" value="FAD/NAD(P)-binding domain"/>
    <property type="match status" value="1"/>
</dbReference>
<reference evidence="10 11" key="1">
    <citation type="journal article" date="2007" name="Genome Res.">
        <title>Genome characteristics of facultatively symbiotic Frankia sp. strains reflect host range and host plant biogeography.</title>
        <authorList>
            <person name="Normand P."/>
            <person name="Lapierre P."/>
            <person name="Tisa L.S."/>
            <person name="Gogarten J.P."/>
            <person name="Alloisio N."/>
            <person name="Bagnarol E."/>
            <person name="Bassi C.A."/>
            <person name="Berry A.M."/>
            <person name="Bickhart D.M."/>
            <person name="Choisne N."/>
            <person name="Couloux A."/>
            <person name="Cournoyer B."/>
            <person name="Cruveiller S."/>
            <person name="Daubin V."/>
            <person name="Demange N."/>
            <person name="Francino M.P."/>
            <person name="Goltsman E."/>
            <person name="Huang Y."/>
            <person name="Kopp O.R."/>
            <person name="Labarre L."/>
            <person name="Lapidus A."/>
            <person name="Lavire C."/>
            <person name="Marechal J."/>
            <person name="Martinez M."/>
            <person name="Mastronunzio J.E."/>
            <person name="Mullin B.C."/>
            <person name="Niemann J."/>
            <person name="Pujic P."/>
            <person name="Rawnsley T."/>
            <person name="Rouy Z."/>
            <person name="Schenowitz C."/>
            <person name="Sellstedt A."/>
            <person name="Tavares F."/>
            <person name="Tomkins J.P."/>
            <person name="Vallenet D."/>
            <person name="Valverde C."/>
            <person name="Wall L.G."/>
            <person name="Wang Y."/>
            <person name="Medigue C."/>
            <person name="Benson D.R."/>
        </authorList>
    </citation>
    <scope>NUCLEOTIDE SEQUENCE [LARGE SCALE GENOMIC DNA]</scope>
    <source>
        <strain evidence="11">DSM 45818 / CECT 9043 / CcI3</strain>
    </source>
</reference>
<comment type="catalytic activity">
    <reaction evidence="7">
        <text>a quinone + sn-glycerol 3-phosphate = dihydroxyacetone phosphate + a quinol</text>
        <dbReference type="Rhea" id="RHEA:18977"/>
        <dbReference type="ChEBI" id="CHEBI:24646"/>
        <dbReference type="ChEBI" id="CHEBI:57597"/>
        <dbReference type="ChEBI" id="CHEBI:57642"/>
        <dbReference type="ChEBI" id="CHEBI:132124"/>
        <dbReference type="EC" id="1.1.5.3"/>
    </reaction>
</comment>
<dbReference type="AlphaFoldDB" id="Q2JEG7"/>
<dbReference type="PROSITE" id="PS00978">
    <property type="entry name" value="FAD_G3PDH_2"/>
    <property type="match status" value="1"/>
</dbReference>
<keyword evidence="11" id="KW-1185">Reference proteome</keyword>
<keyword evidence="6 7" id="KW-0560">Oxidoreductase</keyword>
<dbReference type="Pfam" id="PF01266">
    <property type="entry name" value="DAO"/>
    <property type="match status" value="1"/>
</dbReference>
<evidence type="ECO:0000256" key="4">
    <source>
        <dbReference type="ARBA" id="ARBA00022798"/>
    </source>
</evidence>
<dbReference type="InterPro" id="IPR031656">
    <property type="entry name" value="DAO_C"/>
</dbReference>
<dbReference type="InterPro" id="IPR038299">
    <property type="entry name" value="DAO_C_sf"/>
</dbReference>
<evidence type="ECO:0000256" key="1">
    <source>
        <dbReference type="ARBA" id="ARBA00001974"/>
    </source>
</evidence>
<dbReference type="PROSITE" id="PS00977">
    <property type="entry name" value="FAD_G3PDH_1"/>
    <property type="match status" value="1"/>
</dbReference>
<accession>Q2JEG7</accession>
<dbReference type="SUPFAM" id="SSF51905">
    <property type="entry name" value="FAD/NAD(P)-binding domain"/>
    <property type="match status" value="1"/>
</dbReference>
<dbReference type="EMBL" id="CP000249">
    <property type="protein sequence ID" value="ABD10325.1"/>
    <property type="molecule type" value="Genomic_DNA"/>
</dbReference>
<protein>
    <recommendedName>
        <fullName evidence="7">Glycerol-3-phosphate dehydrogenase</fullName>
        <ecNumber evidence="7">1.1.5.3</ecNumber>
    </recommendedName>
</protein>
<dbReference type="HOGENOM" id="CLU_015740_5_1_11"/>
<feature type="domain" description="Alpha-glycerophosphate oxidase C-terminal" evidence="9">
    <location>
        <begin position="448"/>
        <end position="539"/>
    </location>
</feature>
<dbReference type="Gene3D" id="3.30.9.10">
    <property type="entry name" value="D-Amino Acid Oxidase, subunit A, domain 2"/>
    <property type="match status" value="1"/>
</dbReference>
<evidence type="ECO:0000256" key="6">
    <source>
        <dbReference type="ARBA" id="ARBA00023002"/>
    </source>
</evidence>
<dbReference type="GO" id="GO:0046168">
    <property type="term" value="P:glycerol-3-phosphate catabolic process"/>
    <property type="evidence" value="ECO:0007669"/>
    <property type="project" value="TreeGrafter"/>
</dbReference>
<keyword evidence="3 7" id="KW-0285">Flavoprotein</keyword>
<evidence type="ECO:0000256" key="3">
    <source>
        <dbReference type="ARBA" id="ARBA00022630"/>
    </source>
</evidence>
<dbReference type="PANTHER" id="PTHR11985:SF35">
    <property type="entry name" value="ANAEROBIC GLYCEROL-3-PHOSPHATE DEHYDROGENASE SUBUNIT A"/>
    <property type="match status" value="1"/>
</dbReference>
<dbReference type="STRING" id="106370.Francci3_0941"/>
<gene>
    <name evidence="10" type="ordered locus">Francci3_0941</name>
</gene>
<dbReference type="RefSeq" id="WP_011435393.1">
    <property type="nucleotide sequence ID" value="NC_007777.1"/>
</dbReference>
<dbReference type="PANTHER" id="PTHR11985">
    <property type="entry name" value="GLYCEROL-3-PHOSPHATE DEHYDROGENASE"/>
    <property type="match status" value="1"/>
</dbReference>
<dbReference type="Proteomes" id="UP000001937">
    <property type="component" value="Chromosome"/>
</dbReference>
<dbReference type="PRINTS" id="PR01001">
    <property type="entry name" value="FADG3PDH"/>
</dbReference>
<proteinExistence type="inferred from homology"/>
<dbReference type="Gene3D" id="1.10.8.870">
    <property type="entry name" value="Alpha-glycerophosphate oxidase, cap domain"/>
    <property type="match status" value="1"/>
</dbReference>
<dbReference type="OrthoDB" id="9766796at2"/>